<gene>
    <name evidence="2" type="ORF">H8F23_23310</name>
</gene>
<dbReference type="RefSeq" id="WP_194935926.1">
    <property type="nucleotide sequence ID" value="NZ_JACOPX010000017.1"/>
</dbReference>
<keyword evidence="1" id="KW-0472">Membrane</keyword>
<dbReference type="Proteomes" id="UP000722111">
    <property type="component" value="Unassembled WGS sequence"/>
</dbReference>
<keyword evidence="1" id="KW-0812">Transmembrane</keyword>
<feature type="transmembrane region" description="Helical" evidence="1">
    <location>
        <begin position="68"/>
        <end position="98"/>
    </location>
</feature>
<accession>A0ABS0BPE9</accession>
<evidence type="ECO:0000256" key="1">
    <source>
        <dbReference type="SAM" id="Phobius"/>
    </source>
</evidence>
<evidence type="ECO:0000313" key="3">
    <source>
        <dbReference type="Proteomes" id="UP000722111"/>
    </source>
</evidence>
<keyword evidence="1" id="KW-1133">Transmembrane helix</keyword>
<protein>
    <submittedName>
        <fullName evidence="2">Uncharacterized protein</fullName>
    </submittedName>
</protein>
<reference evidence="2 3" key="1">
    <citation type="submission" date="2020-08" db="EMBL/GenBank/DDBJ databases">
        <title>Description of novel Pseudomonas species.</title>
        <authorList>
            <person name="Duman M."/>
            <person name="Mulet M."/>
            <person name="Altun S."/>
            <person name="Saticioglu I.B."/>
            <person name="Lalucat J."/>
            <person name="Garcia-Valdes E."/>
        </authorList>
    </citation>
    <scope>NUCLEOTIDE SEQUENCE [LARGE SCALE GENOMIC DNA]</scope>
    <source>
        <strain evidence="2 3">P155</strain>
    </source>
</reference>
<sequence>MDVNVYKIEDVTNDFVLNKIKSHESFVLECGEFNRYSNTLTWLENAIESEGMSVRIYMMARNLSMGGVAGFAGASIVGAPVALGALAVGLVAGVGIAAHNLATLNPDYEIGKNPLSTTLYVDYKK</sequence>
<organism evidence="2 3">
    <name type="scientific">Pseudomonas neuropathica</name>
    <dbReference type="NCBI Taxonomy" id="2730425"/>
    <lineage>
        <taxon>Bacteria</taxon>
        <taxon>Pseudomonadati</taxon>
        <taxon>Pseudomonadota</taxon>
        <taxon>Gammaproteobacteria</taxon>
        <taxon>Pseudomonadales</taxon>
        <taxon>Pseudomonadaceae</taxon>
        <taxon>Pseudomonas</taxon>
    </lineage>
</organism>
<evidence type="ECO:0000313" key="2">
    <source>
        <dbReference type="EMBL" id="MBF6036188.1"/>
    </source>
</evidence>
<name>A0ABS0BPE9_9PSED</name>
<keyword evidence="3" id="KW-1185">Reference proteome</keyword>
<dbReference type="EMBL" id="JACOPX010000017">
    <property type="protein sequence ID" value="MBF6036188.1"/>
    <property type="molecule type" value="Genomic_DNA"/>
</dbReference>
<comment type="caution">
    <text evidence="2">The sequence shown here is derived from an EMBL/GenBank/DDBJ whole genome shotgun (WGS) entry which is preliminary data.</text>
</comment>
<proteinExistence type="predicted"/>